<dbReference type="PROSITE" id="PS51257">
    <property type="entry name" value="PROKAR_LIPOPROTEIN"/>
    <property type="match status" value="1"/>
</dbReference>
<feature type="region of interest" description="Disordered" evidence="1">
    <location>
        <begin position="26"/>
        <end position="57"/>
    </location>
</feature>
<evidence type="ECO:0000256" key="1">
    <source>
        <dbReference type="SAM" id="MobiDB-lite"/>
    </source>
</evidence>
<dbReference type="InterPro" id="IPR038607">
    <property type="entry name" value="PhoD-like_sf"/>
</dbReference>
<sequence>MDRREFLKWSSFLTVSVASSTLLTACGGDDDTAPPTDGGGNDGGGDAGGPDLGFSLGVASGDPRPDSVILWTRVDGAGGDPVKVGVQVATDDQFKSLVVDTTVDAIVDWDYTVRHKVTGLQPATVYYYRFVAGSAASAAGRTKTAPAADADISQLKFAFVSCQDWNANHWAAFSELQKEELDFVVHLGDYIYESIGAPNADDPRHTPIALPDGTERDDGSVYATSLADYRTLYKTYRSDPRLQSLHASAPLIAIWDDHEFSDDAWQGHQTYDADDSAHMTARRRNANQAWFEFMPADVELHPENPAFDSIRIYRSFVFGKLATLVMTDERLYRADHVIPEIAAGGMAGSRYLVNETLLAQAEQAKMNAAGGALTPVSMLGDTQRGWWREQMQGATTTWKLWGNEVSLLRMQVDGLDAVARLLFAGLVAGNPALAPMQDALLTQIKLDLADIQTGGLPGTFGHLTGALGLTGGDAEALAAQLNAGVQQVPPTMLGTVLFDADQWDGYNAERKNLMAFLKAQGIQNVVALTGDIHAFFAGAVMDDFDAGEPQPVMVDLVTAGISSTSLFSYYKSFVDATASLAPLASLVYDGDDNRLDGTMTGYNPWLRHADTDAQGYAVVTLTPAALNCVFTRMKKSQDGQVPSPAVDGTTQLVVRAGTPEVEKTPG</sequence>
<comment type="caution">
    <text evidence="4">The sequence shown here is derived from an EMBL/GenBank/DDBJ whole genome shotgun (WGS) entry which is preliminary data.</text>
</comment>
<dbReference type="InterPro" id="IPR018946">
    <property type="entry name" value="PhoD-like_MPP"/>
</dbReference>
<evidence type="ECO:0000259" key="2">
    <source>
        <dbReference type="Pfam" id="PF09423"/>
    </source>
</evidence>
<dbReference type="InterPro" id="IPR029052">
    <property type="entry name" value="Metallo-depent_PP-like"/>
</dbReference>
<evidence type="ECO:0000259" key="3">
    <source>
        <dbReference type="Pfam" id="PF16655"/>
    </source>
</evidence>
<dbReference type="PANTHER" id="PTHR43606">
    <property type="entry name" value="PHOSPHATASE, PUTATIVE (AFU_ORTHOLOGUE AFUA_6G08710)-RELATED"/>
    <property type="match status" value="1"/>
</dbReference>
<dbReference type="Proteomes" id="UP001501671">
    <property type="component" value="Unassembled WGS sequence"/>
</dbReference>
<dbReference type="InterPro" id="IPR032093">
    <property type="entry name" value="PhoD_N"/>
</dbReference>
<dbReference type="RefSeq" id="WP_345249397.1">
    <property type="nucleotide sequence ID" value="NZ_BAABFO010000009.1"/>
</dbReference>
<dbReference type="Pfam" id="PF09423">
    <property type="entry name" value="PhoD"/>
    <property type="match status" value="1"/>
</dbReference>
<dbReference type="Gene3D" id="3.60.21.70">
    <property type="entry name" value="PhoD-like phosphatase"/>
    <property type="match status" value="1"/>
</dbReference>
<dbReference type="PANTHER" id="PTHR43606:SF2">
    <property type="entry name" value="ALKALINE PHOSPHATASE FAMILY PROTEIN (AFU_ORTHOLOGUE AFUA_5G03860)"/>
    <property type="match status" value="1"/>
</dbReference>
<evidence type="ECO:0000313" key="5">
    <source>
        <dbReference type="Proteomes" id="UP001501671"/>
    </source>
</evidence>
<dbReference type="EMBL" id="BAABFO010000009">
    <property type="protein sequence ID" value="GAA4332503.1"/>
    <property type="molecule type" value="Genomic_DNA"/>
</dbReference>
<feature type="domain" description="PhoD-like phosphatase metallophosphatase" evidence="2">
    <location>
        <begin position="157"/>
        <end position="627"/>
    </location>
</feature>
<organism evidence="4 5">
    <name type="scientific">Pigmentiphaga soli</name>
    <dbReference type="NCBI Taxonomy" id="1007095"/>
    <lineage>
        <taxon>Bacteria</taxon>
        <taxon>Pseudomonadati</taxon>
        <taxon>Pseudomonadota</taxon>
        <taxon>Betaproteobacteria</taxon>
        <taxon>Burkholderiales</taxon>
        <taxon>Alcaligenaceae</taxon>
        <taxon>Pigmentiphaga</taxon>
    </lineage>
</organism>
<evidence type="ECO:0000313" key="4">
    <source>
        <dbReference type="EMBL" id="GAA4332503.1"/>
    </source>
</evidence>
<dbReference type="CDD" id="cd07389">
    <property type="entry name" value="MPP_PhoD"/>
    <property type="match status" value="1"/>
</dbReference>
<reference evidence="5" key="1">
    <citation type="journal article" date="2019" name="Int. J. Syst. Evol. Microbiol.">
        <title>The Global Catalogue of Microorganisms (GCM) 10K type strain sequencing project: providing services to taxonomists for standard genome sequencing and annotation.</title>
        <authorList>
            <consortium name="The Broad Institute Genomics Platform"/>
            <consortium name="The Broad Institute Genome Sequencing Center for Infectious Disease"/>
            <person name="Wu L."/>
            <person name="Ma J."/>
        </authorList>
    </citation>
    <scope>NUCLEOTIDE SEQUENCE [LARGE SCALE GENOMIC DNA]</scope>
    <source>
        <strain evidence="5">JCM 17666</strain>
    </source>
</reference>
<keyword evidence="5" id="KW-1185">Reference proteome</keyword>
<feature type="compositionally biased region" description="Gly residues" evidence="1">
    <location>
        <begin position="37"/>
        <end position="51"/>
    </location>
</feature>
<gene>
    <name evidence="4" type="ORF">GCM10023144_22600</name>
</gene>
<dbReference type="Pfam" id="PF16655">
    <property type="entry name" value="PhoD_N"/>
    <property type="match status" value="1"/>
</dbReference>
<dbReference type="Gene3D" id="2.60.40.380">
    <property type="entry name" value="Purple acid phosphatase-like, N-terminal"/>
    <property type="match status" value="1"/>
</dbReference>
<proteinExistence type="predicted"/>
<accession>A0ABP8H0M9</accession>
<name>A0ABP8H0M9_9BURK</name>
<feature type="domain" description="Phospholipase D N-terminal" evidence="3">
    <location>
        <begin position="56"/>
        <end position="144"/>
    </location>
</feature>
<protein>
    <submittedName>
        <fullName evidence="4">Alkaline phosphatase D family protein</fullName>
    </submittedName>
</protein>
<dbReference type="SUPFAM" id="SSF56300">
    <property type="entry name" value="Metallo-dependent phosphatases"/>
    <property type="match status" value="1"/>
</dbReference>
<dbReference type="InterPro" id="IPR052900">
    <property type="entry name" value="Phospholipid_Metab_Enz"/>
</dbReference>